<comment type="similarity">
    <text evidence="1">Belongs to the FPP/GGPP synthase family.</text>
</comment>
<sequence length="383" mass="41724">MALLRSRLPFIGPLCCGRKDISFFSNTSPSNWSKVVSDAEKIVGYPTSFMSLRCLLSDELSNVAMHVRKLVGTKHPLLNTARGFVYDSKNNLQMRGLVVLLMSKTAGPSTAAAELPKQDMVSGIYPSQRNLAEITELIHTAFLVHRGIVNLKDWTNSDGPLKDMQFGNKMAVLSGDFLLANACTGLAQLNNTKVVELISSAIGDLVQGIYYESSSTAEESDPSDDTTVALWEEQTFLSHGALLAKSCQAAMELANHDKQAQGLAFQYGKHMSLGHKMNSDLHPFVKGSVGDPLPFSMNSAPVVFHRHIVGPEKWLLQLQQATAFGRQVDYTKLWRTVKAGKGVSSAIDLCCHHGNKALEAIKCFPPSEARSALENIAGAVTKF</sequence>
<reference evidence="2" key="1">
    <citation type="journal article" date="2023" name="Science">
        <title>Genome structures resolve the early diversification of teleost fishes.</title>
        <authorList>
            <person name="Parey E."/>
            <person name="Louis A."/>
            <person name="Montfort J."/>
            <person name="Bouchez O."/>
            <person name="Roques C."/>
            <person name="Iampietro C."/>
            <person name="Lluch J."/>
            <person name="Castinel A."/>
            <person name="Donnadieu C."/>
            <person name="Desvignes T."/>
            <person name="Floi Bucao C."/>
            <person name="Jouanno E."/>
            <person name="Wen M."/>
            <person name="Mejri S."/>
            <person name="Dirks R."/>
            <person name="Jansen H."/>
            <person name="Henkel C."/>
            <person name="Chen W.J."/>
            <person name="Zahm M."/>
            <person name="Cabau C."/>
            <person name="Klopp C."/>
            <person name="Thompson A.W."/>
            <person name="Robinson-Rechavi M."/>
            <person name="Braasch I."/>
            <person name="Lecointre G."/>
            <person name="Bobe J."/>
            <person name="Postlethwait J.H."/>
            <person name="Berthelot C."/>
            <person name="Roest Crollius H."/>
            <person name="Guiguen Y."/>
        </authorList>
    </citation>
    <scope>NUCLEOTIDE SEQUENCE</scope>
    <source>
        <strain evidence="2">NC1722</strain>
    </source>
</reference>
<dbReference type="GO" id="GO:0005739">
    <property type="term" value="C:mitochondrion"/>
    <property type="evidence" value="ECO:0007669"/>
    <property type="project" value="TreeGrafter"/>
</dbReference>
<dbReference type="Gene3D" id="1.10.600.10">
    <property type="entry name" value="Farnesyl Diphosphate Synthase"/>
    <property type="match status" value="1"/>
</dbReference>
<dbReference type="PANTHER" id="PTHR12001:SF55">
    <property type="entry name" value="ALL TRANS-POLYPRENYL-DIPHOSPHATE SYNTHASE PDSS2"/>
    <property type="match status" value="1"/>
</dbReference>
<dbReference type="InterPro" id="IPR000092">
    <property type="entry name" value="Polyprenyl_synt"/>
</dbReference>
<evidence type="ECO:0000313" key="3">
    <source>
        <dbReference type="Proteomes" id="UP001221898"/>
    </source>
</evidence>
<evidence type="ECO:0008006" key="4">
    <source>
        <dbReference type="Google" id="ProtNLM"/>
    </source>
</evidence>
<dbReference type="InterPro" id="IPR008949">
    <property type="entry name" value="Isoprenoid_synthase_dom_sf"/>
</dbReference>
<gene>
    <name evidence="2" type="ORF">AAFF_G00148500</name>
</gene>
<dbReference type="EMBL" id="JAINUG010000203">
    <property type="protein sequence ID" value="KAJ8387916.1"/>
    <property type="molecule type" value="Genomic_DNA"/>
</dbReference>
<evidence type="ECO:0000256" key="1">
    <source>
        <dbReference type="RuleBase" id="RU004466"/>
    </source>
</evidence>
<protein>
    <recommendedName>
        <fullName evidence="4">Prenyl transferase</fullName>
    </recommendedName>
</protein>
<dbReference type="GO" id="GO:1990234">
    <property type="term" value="C:transferase complex"/>
    <property type="evidence" value="ECO:0007669"/>
    <property type="project" value="TreeGrafter"/>
</dbReference>
<dbReference type="GO" id="GO:0006744">
    <property type="term" value="P:ubiquinone biosynthetic process"/>
    <property type="evidence" value="ECO:0007669"/>
    <property type="project" value="TreeGrafter"/>
</dbReference>
<evidence type="ECO:0000313" key="2">
    <source>
        <dbReference type="EMBL" id="KAJ8387916.1"/>
    </source>
</evidence>
<dbReference type="GO" id="GO:0004659">
    <property type="term" value="F:prenyltransferase activity"/>
    <property type="evidence" value="ECO:0007669"/>
    <property type="project" value="InterPro"/>
</dbReference>
<dbReference type="Proteomes" id="UP001221898">
    <property type="component" value="Unassembled WGS sequence"/>
</dbReference>
<accession>A0AAD7RPB4</accession>
<dbReference type="AlphaFoldDB" id="A0AAD7RPB4"/>
<proteinExistence type="inferred from homology"/>
<keyword evidence="3" id="KW-1185">Reference proteome</keyword>
<organism evidence="2 3">
    <name type="scientific">Aldrovandia affinis</name>
    <dbReference type="NCBI Taxonomy" id="143900"/>
    <lineage>
        <taxon>Eukaryota</taxon>
        <taxon>Metazoa</taxon>
        <taxon>Chordata</taxon>
        <taxon>Craniata</taxon>
        <taxon>Vertebrata</taxon>
        <taxon>Euteleostomi</taxon>
        <taxon>Actinopterygii</taxon>
        <taxon>Neopterygii</taxon>
        <taxon>Teleostei</taxon>
        <taxon>Notacanthiformes</taxon>
        <taxon>Halosauridae</taxon>
        <taxon>Aldrovandia</taxon>
    </lineage>
</organism>
<dbReference type="SUPFAM" id="SSF48576">
    <property type="entry name" value="Terpenoid synthases"/>
    <property type="match status" value="1"/>
</dbReference>
<dbReference type="PANTHER" id="PTHR12001">
    <property type="entry name" value="GERANYLGERANYL PYROPHOSPHATE SYNTHASE"/>
    <property type="match status" value="1"/>
</dbReference>
<comment type="caution">
    <text evidence="2">The sequence shown here is derived from an EMBL/GenBank/DDBJ whole genome shotgun (WGS) entry which is preliminary data.</text>
</comment>
<dbReference type="GO" id="GO:0008299">
    <property type="term" value="P:isoprenoid biosynthetic process"/>
    <property type="evidence" value="ECO:0007669"/>
    <property type="project" value="InterPro"/>
</dbReference>
<keyword evidence="1" id="KW-0808">Transferase</keyword>
<dbReference type="Pfam" id="PF00348">
    <property type="entry name" value="polyprenyl_synt"/>
    <property type="match status" value="1"/>
</dbReference>
<name>A0AAD7RPB4_9TELE</name>